<dbReference type="AlphaFoldDB" id="A0A8B3SAK7"/>
<proteinExistence type="inferred from homology"/>
<protein>
    <submittedName>
        <fullName evidence="5">Type I restriction enzyme, S subunit</fullName>
        <ecNumber evidence="5">3.1.21.3</ecNumber>
    </submittedName>
</protein>
<comment type="caution">
    <text evidence="5">The sequence shown here is derived from an EMBL/GenBank/DDBJ whole genome shotgun (WGS) entry which is preliminary data.</text>
</comment>
<evidence type="ECO:0000259" key="4">
    <source>
        <dbReference type="Pfam" id="PF01420"/>
    </source>
</evidence>
<reference evidence="6" key="1">
    <citation type="submission" date="2019-01" db="EMBL/GenBank/DDBJ databases">
        <title>Anaerobic oxidation of ethane by archaea from a marine hydrocarbon seep.</title>
        <authorList>
            <person name="Musat F."/>
        </authorList>
    </citation>
    <scope>NUCLEOTIDE SEQUENCE [LARGE SCALE GENOMIC DNA]</scope>
</reference>
<sequence length="277" mass="30846">MNSETFFGNFGLLAGVPNGVQKLREIILQLAVQGKLVPQDPDDEPAAVLLEKIRAEKERLIEEKKIKRGRALPSIDLGQIPYELPNGWKWVRLGNVGHDWGQKKPDMKFTYIDVSAINKEQGIISSNINILEPSEAPSRARKLVSKGSVIYATVRPYLLNIAIIDKQFEPEPIVSTAFAVLHPFSGILNKYLYYYLRSKTFIAYVESEMTGMAYPAINDGKLYKGLVPVPPSNEQKRIVAKADKLMALCDKLESKLKQSQTDGANLMEAMVGELIGA</sequence>
<dbReference type="InterPro" id="IPR044946">
    <property type="entry name" value="Restrct_endonuc_typeI_TRD_sf"/>
</dbReference>
<dbReference type="GO" id="GO:0009035">
    <property type="term" value="F:type I site-specific deoxyribonuclease activity"/>
    <property type="evidence" value="ECO:0007669"/>
    <property type="project" value="UniProtKB-EC"/>
</dbReference>
<dbReference type="EC" id="3.1.21.3" evidence="5"/>
<gene>
    <name evidence="5" type="ORF">AEth_00051</name>
</gene>
<dbReference type="REBASE" id="306293">
    <property type="entry name" value="S.MarArch1ORF50P"/>
</dbReference>
<keyword evidence="5" id="KW-0378">Hydrolase</keyword>
<dbReference type="Gene3D" id="3.90.220.20">
    <property type="entry name" value="DNA methylase specificity domains"/>
    <property type="match status" value="1"/>
</dbReference>
<dbReference type="GO" id="GO:0003677">
    <property type="term" value="F:DNA binding"/>
    <property type="evidence" value="ECO:0007669"/>
    <property type="project" value="UniProtKB-KW"/>
</dbReference>
<dbReference type="PANTHER" id="PTHR43140:SF1">
    <property type="entry name" value="TYPE I RESTRICTION ENZYME ECOKI SPECIFICITY SUBUNIT"/>
    <property type="match status" value="1"/>
</dbReference>
<name>A0A8B3SAK7_9EURY</name>
<dbReference type="InterPro" id="IPR051212">
    <property type="entry name" value="Type-I_RE_S_subunit"/>
</dbReference>
<dbReference type="SUPFAM" id="SSF116734">
    <property type="entry name" value="DNA methylase specificity domain"/>
    <property type="match status" value="1"/>
</dbReference>
<keyword evidence="2" id="KW-0680">Restriction system</keyword>
<evidence type="ECO:0000256" key="1">
    <source>
        <dbReference type="ARBA" id="ARBA00010923"/>
    </source>
</evidence>
<evidence type="ECO:0000256" key="2">
    <source>
        <dbReference type="ARBA" id="ARBA00022747"/>
    </source>
</evidence>
<dbReference type="Pfam" id="PF01420">
    <property type="entry name" value="Methylase_S"/>
    <property type="match status" value="1"/>
</dbReference>
<evidence type="ECO:0000313" key="5">
    <source>
        <dbReference type="EMBL" id="RZB33132.1"/>
    </source>
</evidence>
<feature type="domain" description="Type I restriction modification DNA specificity" evidence="4">
    <location>
        <begin position="130"/>
        <end position="258"/>
    </location>
</feature>
<dbReference type="EMBL" id="RPGO01000002">
    <property type="protein sequence ID" value="RZB33132.1"/>
    <property type="molecule type" value="Genomic_DNA"/>
</dbReference>
<accession>A0A8B3SAK7</accession>
<evidence type="ECO:0000256" key="3">
    <source>
        <dbReference type="ARBA" id="ARBA00023125"/>
    </source>
</evidence>
<dbReference type="GO" id="GO:0009307">
    <property type="term" value="P:DNA restriction-modification system"/>
    <property type="evidence" value="ECO:0007669"/>
    <property type="project" value="UniProtKB-KW"/>
</dbReference>
<dbReference type="PANTHER" id="PTHR43140">
    <property type="entry name" value="TYPE-1 RESTRICTION ENZYME ECOKI SPECIFICITY PROTEIN"/>
    <property type="match status" value="1"/>
</dbReference>
<dbReference type="InterPro" id="IPR000055">
    <property type="entry name" value="Restrct_endonuc_typeI_TRD"/>
</dbReference>
<comment type="similarity">
    <text evidence="1">Belongs to the type-I restriction system S methylase family.</text>
</comment>
<evidence type="ECO:0000313" key="6">
    <source>
        <dbReference type="Proteomes" id="UP000291831"/>
    </source>
</evidence>
<keyword evidence="3" id="KW-0238">DNA-binding</keyword>
<organism evidence="5 6">
    <name type="scientific">Candidatus Argoarchaeum ethanivorans</name>
    <dbReference type="NCBI Taxonomy" id="2608793"/>
    <lineage>
        <taxon>Archaea</taxon>
        <taxon>Methanobacteriati</taxon>
        <taxon>Methanobacteriota</taxon>
        <taxon>Stenosarchaea group</taxon>
        <taxon>Methanomicrobia</taxon>
        <taxon>Methanosarcinales</taxon>
        <taxon>Methanosarcinales incertae sedis</taxon>
        <taxon>GOM Arc I cluster</taxon>
        <taxon>Candidatus Argoarchaeum</taxon>
    </lineage>
</organism>
<dbReference type="Proteomes" id="UP000291831">
    <property type="component" value="Unassembled WGS sequence"/>
</dbReference>